<feature type="region of interest" description="Disordered" evidence="1">
    <location>
        <begin position="39"/>
        <end position="58"/>
    </location>
</feature>
<feature type="compositionally biased region" description="Pro residues" evidence="1">
    <location>
        <begin position="21"/>
        <end position="30"/>
    </location>
</feature>
<feature type="region of interest" description="Disordered" evidence="1">
    <location>
        <begin position="1"/>
        <end position="32"/>
    </location>
</feature>
<evidence type="ECO:0000256" key="1">
    <source>
        <dbReference type="SAM" id="MobiDB-lite"/>
    </source>
</evidence>
<proteinExistence type="predicted"/>
<name>A0ABN0NBJ1_9NEIS</name>
<organism evidence="2 3">
    <name type="scientific">Pseudogulbenkiania ferrooxidans EGD-HP2</name>
    <dbReference type="NCBI Taxonomy" id="1388764"/>
    <lineage>
        <taxon>Bacteria</taxon>
        <taxon>Pseudomonadati</taxon>
        <taxon>Pseudomonadota</taxon>
        <taxon>Betaproteobacteria</taxon>
        <taxon>Neisseriales</taxon>
        <taxon>Chromobacteriaceae</taxon>
        <taxon>Pseudogulbenkiania</taxon>
    </lineage>
</organism>
<gene>
    <name evidence="2" type="ORF">O166_21030</name>
</gene>
<accession>A0ABN0NBJ1</accession>
<evidence type="ECO:0000313" key="2">
    <source>
        <dbReference type="EMBL" id="ERE19012.1"/>
    </source>
</evidence>
<dbReference type="EMBL" id="AVPH01000043">
    <property type="protein sequence ID" value="ERE19012.1"/>
    <property type="molecule type" value="Genomic_DNA"/>
</dbReference>
<protein>
    <submittedName>
        <fullName evidence="2">Uncharacterized protein</fullName>
    </submittedName>
</protein>
<dbReference type="Proteomes" id="UP000016426">
    <property type="component" value="Unassembled WGS sequence"/>
</dbReference>
<sequence>MMFGMAGLPAGQARGLRGQPPGTPRPPLRPRVPALKSEGKALANSARANVARLKHAPA</sequence>
<comment type="caution">
    <text evidence="2">The sequence shown here is derived from an EMBL/GenBank/DDBJ whole genome shotgun (WGS) entry which is preliminary data.</text>
</comment>
<reference evidence="2 3" key="1">
    <citation type="journal article" date="2013" name="Genome Announc.">
        <title>Genome Sequence of the Pigment-Producing Bacterium Pseudogulbenkiania ferrooxidans, Isolated from Loktak Lake.</title>
        <authorList>
            <person name="Puranik S."/>
            <person name="Talkal R."/>
            <person name="Qureshi A."/>
            <person name="Khardenavis A."/>
            <person name="Kapley A."/>
            <person name="Purohit H.J."/>
        </authorList>
    </citation>
    <scope>NUCLEOTIDE SEQUENCE [LARGE SCALE GENOMIC DNA]</scope>
    <source>
        <strain evidence="2 3">EGD-HP2</strain>
    </source>
</reference>
<evidence type="ECO:0000313" key="3">
    <source>
        <dbReference type="Proteomes" id="UP000016426"/>
    </source>
</evidence>
<keyword evidence="3" id="KW-1185">Reference proteome</keyword>